<dbReference type="RefSeq" id="YP_009837715.1">
    <property type="nucleotide sequence ID" value="NC_048702.1"/>
</dbReference>
<dbReference type="Pfam" id="PF11056">
    <property type="entry name" value="UvsY"/>
    <property type="match status" value="1"/>
</dbReference>
<keyword evidence="2" id="KW-1185">Reference proteome</keyword>
<dbReference type="InterPro" id="IPR021289">
    <property type="entry name" value="UvsY"/>
</dbReference>
<dbReference type="EMBL" id="MG973030">
    <property type="protein sequence ID" value="AVO22953.1"/>
    <property type="molecule type" value="Genomic_DNA"/>
</dbReference>
<name>A0A2P1JUG2_9CAUD</name>
<evidence type="ECO:0000313" key="2">
    <source>
        <dbReference type="Proteomes" id="UP000242372"/>
    </source>
</evidence>
<reference evidence="1 2" key="1">
    <citation type="submission" date="2018-02" db="EMBL/GenBank/DDBJ databases">
        <title>Complete Genome Sequences of Erwinia amylovora Phages vB_EamP-S2 and vB_EamM-Bue1.</title>
        <authorList>
            <person name="Knecht L.E."/>
        </authorList>
    </citation>
    <scope>NUCLEOTIDE SEQUENCE [LARGE SCALE GENOMIC DNA]</scope>
</reference>
<sequence>MADNEEIPLQEIAGVKVIPIEYIMEVMDRYFAIDPYDKNLDQISLRCGRAFSQAQKFYLNEGRGLEKFTAKRNQVEVQRRLYYLGQLPAAFYQREPLQRPILKTEVELWLKADDVVLEISALVEEQKRKVKYLESCFDRIRSMGYEVKNAIEWRKYMDGG</sequence>
<proteinExistence type="predicted"/>
<evidence type="ECO:0000313" key="1">
    <source>
        <dbReference type="EMBL" id="AVO22953.1"/>
    </source>
</evidence>
<organism evidence="1 2">
    <name type="scientific">Erwinia phage vB_EamM-Bue1</name>
    <dbReference type="NCBI Taxonomy" id="2099338"/>
    <lineage>
        <taxon>Viruses</taxon>
        <taxon>Duplodnaviria</taxon>
        <taxon>Heunggongvirae</taxon>
        <taxon>Uroviricota</taxon>
        <taxon>Caudoviricetes</taxon>
        <taxon>Pantevenvirales</taxon>
        <taxon>Ackermannviridae</taxon>
        <taxon>Nezavisimistyvirus</taxon>
        <taxon>Nezavisimistyvirus bue1</taxon>
    </lineage>
</organism>
<dbReference type="Proteomes" id="UP000242372">
    <property type="component" value="Segment"/>
</dbReference>
<dbReference type="KEGG" id="vg:55607908"/>
<dbReference type="GeneID" id="55607908"/>
<protein>
    <submittedName>
        <fullName evidence="1">Putative repair and recombination protein</fullName>
    </submittedName>
</protein>
<accession>A0A2P1JUG2</accession>